<feature type="domain" description="Peptidase M20 dimerisation" evidence="3">
    <location>
        <begin position="187"/>
        <end position="283"/>
    </location>
</feature>
<dbReference type="Proteomes" id="UP000271003">
    <property type="component" value="Chromosome"/>
</dbReference>
<dbReference type="GO" id="GO:0046872">
    <property type="term" value="F:metal ion binding"/>
    <property type="evidence" value="ECO:0007669"/>
    <property type="project" value="UniProtKB-KW"/>
</dbReference>
<dbReference type="PIRSF" id="PIRSF005962">
    <property type="entry name" value="Pept_M20D_amidohydro"/>
    <property type="match status" value="1"/>
</dbReference>
<organism evidence="4 5">
    <name type="scientific">Sutterella megalosphaeroides</name>
    <dbReference type="NCBI Taxonomy" id="2494234"/>
    <lineage>
        <taxon>Bacteria</taxon>
        <taxon>Pseudomonadati</taxon>
        <taxon>Pseudomonadota</taxon>
        <taxon>Betaproteobacteria</taxon>
        <taxon>Burkholderiales</taxon>
        <taxon>Sutterellaceae</taxon>
        <taxon>Sutterella</taxon>
    </lineage>
</organism>
<dbReference type="SUPFAM" id="SSF53187">
    <property type="entry name" value="Zn-dependent exopeptidases"/>
    <property type="match status" value="1"/>
</dbReference>
<dbReference type="PANTHER" id="PTHR11014">
    <property type="entry name" value="PEPTIDASE M20 FAMILY MEMBER"/>
    <property type="match status" value="1"/>
</dbReference>
<dbReference type="InterPro" id="IPR017439">
    <property type="entry name" value="Amidohydrolase"/>
</dbReference>
<dbReference type="EMBL" id="AP018786">
    <property type="protein sequence ID" value="BBF23221.1"/>
    <property type="molecule type" value="Genomic_DNA"/>
</dbReference>
<feature type="binding site" evidence="2">
    <location>
        <position position="105"/>
    </location>
    <ligand>
        <name>Mn(2+)</name>
        <dbReference type="ChEBI" id="CHEBI:29035"/>
        <label>2</label>
    </ligand>
</feature>
<dbReference type="Gene3D" id="3.40.630.10">
    <property type="entry name" value="Zn peptidases"/>
    <property type="match status" value="1"/>
</dbReference>
<name>A0A2Z6I9P9_9BURK</name>
<feature type="binding site" evidence="2">
    <location>
        <position position="363"/>
    </location>
    <ligand>
        <name>Mn(2+)</name>
        <dbReference type="ChEBI" id="CHEBI:29035"/>
        <label>2</label>
    </ligand>
</feature>
<dbReference type="Pfam" id="PF01546">
    <property type="entry name" value="Peptidase_M20"/>
    <property type="match status" value="1"/>
</dbReference>
<comment type="cofactor">
    <cofactor evidence="2">
        <name>Mn(2+)</name>
        <dbReference type="ChEBI" id="CHEBI:29035"/>
    </cofactor>
    <text evidence="2">The Mn(2+) ion enhances activity.</text>
</comment>
<dbReference type="InterPro" id="IPR011650">
    <property type="entry name" value="Peptidase_M20_dimer"/>
</dbReference>
<evidence type="ECO:0000313" key="5">
    <source>
        <dbReference type="Proteomes" id="UP000271003"/>
    </source>
</evidence>
<dbReference type="PANTHER" id="PTHR11014:SF63">
    <property type="entry name" value="METALLOPEPTIDASE, PUTATIVE (AFU_ORTHOLOGUE AFUA_6G09600)-RELATED"/>
    <property type="match status" value="1"/>
</dbReference>
<evidence type="ECO:0000256" key="1">
    <source>
        <dbReference type="ARBA" id="ARBA00022801"/>
    </source>
</evidence>
<dbReference type="NCBIfam" id="TIGR01891">
    <property type="entry name" value="amidohydrolases"/>
    <property type="match status" value="1"/>
</dbReference>
<dbReference type="RefSeq" id="WP_120176848.1">
    <property type="nucleotide sequence ID" value="NZ_AP018786.1"/>
</dbReference>
<dbReference type="InterPro" id="IPR036264">
    <property type="entry name" value="Bact_exopeptidase_dim_dom"/>
</dbReference>
<dbReference type="OrthoDB" id="8875216at2"/>
<feature type="binding site" evidence="2">
    <location>
        <position position="164"/>
    </location>
    <ligand>
        <name>Mn(2+)</name>
        <dbReference type="ChEBI" id="CHEBI:29035"/>
        <label>2</label>
    </ligand>
</feature>
<feature type="binding site" evidence="2">
    <location>
        <position position="139"/>
    </location>
    <ligand>
        <name>Mn(2+)</name>
        <dbReference type="ChEBI" id="CHEBI:29035"/>
        <label>2</label>
    </ligand>
</feature>
<dbReference type="SUPFAM" id="SSF55031">
    <property type="entry name" value="Bacterial exopeptidase dimerisation domain"/>
    <property type="match status" value="1"/>
</dbReference>
<evidence type="ECO:0000313" key="4">
    <source>
        <dbReference type="EMBL" id="BBF23221.1"/>
    </source>
</evidence>
<protein>
    <submittedName>
        <fullName evidence="4">N-acyl-L-amino acid amidohydrolase</fullName>
    </submittedName>
</protein>
<proteinExistence type="predicted"/>
<keyword evidence="1 4" id="KW-0378">Hydrolase</keyword>
<keyword evidence="2" id="KW-0479">Metal-binding</keyword>
<dbReference type="Gene3D" id="3.30.70.360">
    <property type="match status" value="1"/>
</dbReference>
<dbReference type="AlphaFoldDB" id="A0A2Z6I9P9"/>
<feature type="binding site" evidence="2">
    <location>
        <position position="103"/>
    </location>
    <ligand>
        <name>Mn(2+)</name>
        <dbReference type="ChEBI" id="CHEBI:29035"/>
        <label>2</label>
    </ligand>
</feature>
<dbReference type="KEGG" id="sutt:SUTMEG_11120"/>
<dbReference type="InterPro" id="IPR002933">
    <property type="entry name" value="Peptidase_M20"/>
</dbReference>
<dbReference type="Pfam" id="PF07687">
    <property type="entry name" value="M20_dimer"/>
    <property type="match status" value="1"/>
</dbReference>
<keyword evidence="5" id="KW-1185">Reference proteome</keyword>
<dbReference type="GO" id="GO:0016787">
    <property type="term" value="F:hydrolase activity"/>
    <property type="evidence" value="ECO:0007669"/>
    <property type="project" value="UniProtKB-KW"/>
</dbReference>
<reference evidence="4 5" key="1">
    <citation type="journal article" date="2018" name="Int. J. Syst. Evol. Microbiol.">
        <title>Mesosutterella multiformis gen. nov., sp. nov., a member of the family Sutterellaceae and Sutterella megalosphaeroides sp. nov., isolated from human faeces.</title>
        <authorList>
            <person name="Sakamoto M."/>
            <person name="Ikeyama N."/>
            <person name="Kunihiro T."/>
            <person name="Iino T."/>
            <person name="Yuki M."/>
            <person name="Ohkuma M."/>
        </authorList>
    </citation>
    <scope>NUCLEOTIDE SEQUENCE [LARGE SCALE GENOMIC DNA]</scope>
    <source>
        <strain evidence="4 5">6FBBBH3</strain>
    </source>
</reference>
<keyword evidence="2" id="KW-0464">Manganese</keyword>
<accession>A0A2Z6I9P9</accession>
<evidence type="ECO:0000256" key="2">
    <source>
        <dbReference type="PIRSR" id="PIRSR005962-1"/>
    </source>
</evidence>
<evidence type="ECO:0000259" key="3">
    <source>
        <dbReference type="Pfam" id="PF07687"/>
    </source>
</evidence>
<gene>
    <name evidence="4" type="ORF">SUTMEG_11120</name>
</gene>
<sequence>MKTEFPIPEEDLVRWRRHVHRHPELSFCEHKTVAYVEAELRAMGIDEIRRPTETSLTADITGMLPATGPVRTIALRADMDALPVEEAEGLEFRSENPGVSHVCGHDAHVAILLGTAKVLTALRSTFAGRVRLIFQHAEESLPGGARDMVAAGVLEGVDACVGLHVWNDRIGRLSVCTDRVATTASDAAWITIEGRGTHGSMPHAGIDPIVVGSELVGALHTIVSRNIAPDHFVVVSPTVFEAGKVVNVIPQTARIGLNIRTKDADDRALVRERVYALAEHVAAAHGAKVTIDWQSGYDAIVQDEGMIARAQRVAKETLPEHLIATRTGWTASEDFSAFANRVPSVYLFLGAGGPEEGYHVQNHHPAFRADEGCLPYGVAVETAFALDFLAGER</sequence>